<name>A0A0B6ZZQ1_9EUPU</name>
<evidence type="ECO:0000313" key="2">
    <source>
        <dbReference type="EMBL" id="CEK74119.1"/>
    </source>
</evidence>
<sequence length="86" mass="10214">FRSEITEWFNKWSMWSFRRRRSLSKGPGNLQPNRAHSEKKTNKRMLISNLEIGILLLVNHGNERQQSVLTSYAKTCVLAMTYTWNR</sequence>
<dbReference type="EMBL" id="HACG01027254">
    <property type="protein sequence ID" value="CEK74119.1"/>
    <property type="molecule type" value="Transcribed_RNA"/>
</dbReference>
<proteinExistence type="predicted"/>
<reference evidence="2" key="1">
    <citation type="submission" date="2014-12" db="EMBL/GenBank/DDBJ databases">
        <title>Insight into the proteome of Arion vulgaris.</title>
        <authorList>
            <person name="Aradska J."/>
            <person name="Bulat T."/>
            <person name="Smidak R."/>
            <person name="Sarate P."/>
            <person name="Gangsoo J."/>
            <person name="Sialana F."/>
            <person name="Bilban M."/>
            <person name="Lubec G."/>
        </authorList>
    </citation>
    <scope>NUCLEOTIDE SEQUENCE</scope>
    <source>
        <tissue evidence="2">Skin</tissue>
    </source>
</reference>
<organism evidence="2">
    <name type="scientific">Arion vulgaris</name>
    <dbReference type="NCBI Taxonomy" id="1028688"/>
    <lineage>
        <taxon>Eukaryota</taxon>
        <taxon>Metazoa</taxon>
        <taxon>Spiralia</taxon>
        <taxon>Lophotrochozoa</taxon>
        <taxon>Mollusca</taxon>
        <taxon>Gastropoda</taxon>
        <taxon>Heterobranchia</taxon>
        <taxon>Euthyneura</taxon>
        <taxon>Panpulmonata</taxon>
        <taxon>Eupulmonata</taxon>
        <taxon>Stylommatophora</taxon>
        <taxon>Helicina</taxon>
        <taxon>Arionoidea</taxon>
        <taxon>Arionidae</taxon>
        <taxon>Arion</taxon>
    </lineage>
</organism>
<feature type="non-terminal residue" evidence="2">
    <location>
        <position position="1"/>
    </location>
</feature>
<gene>
    <name evidence="2" type="primary">ORF89732</name>
</gene>
<protein>
    <submittedName>
        <fullName evidence="2">Uncharacterized protein</fullName>
    </submittedName>
</protein>
<feature type="region of interest" description="Disordered" evidence="1">
    <location>
        <begin position="22"/>
        <end position="41"/>
    </location>
</feature>
<evidence type="ECO:0000256" key="1">
    <source>
        <dbReference type="SAM" id="MobiDB-lite"/>
    </source>
</evidence>
<dbReference type="AlphaFoldDB" id="A0A0B6ZZQ1"/>
<accession>A0A0B6ZZQ1</accession>